<evidence type="ECO:0000313" key="1">
    <source>
        <dbReference type="EMBL" id="MFD1930080.1"/>
    </source>
</evidence>
<reference evidence="2" key="1">
    <citation type="journal article" date="2019" name="Int. J. Syst. Evol. Microbiol.">
        <title>The Global Catalogue of Microorganisms (GCM) 10K type strain sequencing project: providing services to taxonomists for standard genome sequencing and annotation.</title>
        <authorList>
            <consortium name="The Broad Institute Genomics Platform"/>
            <consortium name="The Broad Institute Genome Sequencing Center for Infectious Disease"/>
            <person name="Wu L."/>
            <person name="Ma J."/>
        </authorList>
    </citation>
    <scope>NUCLEOTIDE SEQUENCE [LARGE SCALE GENOMIC DNA]</scope>
    <source>
        <strain evidence="2">ICMP 6774ER</strain>
    </source>
</reference>
<protein>
    <submittedName>
        <fullName evidence="1">Uncharacterized protein</fullName>
    </submittedName>
</protein>
<proteinExistence type="predicted"/>
<dbReference type="Proteomes" id="UP001597368">
    <property type="component" value="Unassembled WGS sequence"/>
</dbReference>
<dbReference type="RefSeq" id="WP_379568154.1">
    <property type="nucleotide sequence ID" value="NZ_JBHUFV010000003.1"/>
</dbReference>
<gene>
    <name evidence="1" type="ORF">ACFSKW_01175</name>
</gene>
<organism evidence="1 2">
    <name type="scientific">Nonomuraea mangrovi</name>
    <dbReference type="NCBI Taxonomy" id="2316207"/>
    <lineage>
        <taxon>Bacteria</taxon>
        <taxon>Bacillati</taxon>
        <taxon>Actinomycetota</taxon>
        <taxon>Actinomycetes</taxon>
        <taxon>Streptosporangiales</taxon>
        <taxon>Streptosporangiaceae</taxon>
        <taxon>Nonomuraea</taxon>
    </lineage>
</organism>
<comment type="caution">
    <text evidence="1">The sequence shown here is derived from an EMBL/GenBank/DDBJ whole genome shotgun (WGS) entry which is preliminary data.</text>
</comment>
<name>A0ABW4SKM5_9ACTN</name>
<accession>A0ABW4SKM5</accession>
<evidence type="ECO:0000313" key="2">
    <source>
        <dbReference type="Proteomes" id="UP001597368"/>
    </source>
</evidence>
<keyword evidence="2" id="KW-1185">Reference proteome</keyword>
<dbReference type="EMBL" id="JBHUFV010000003">
    <property type="protein sequence ID" value="MFD1930080.1"/>
    <property type="molecule type" value="Genomic_DNA"/>
</dbReference>
<sequence length="181" mass="19941">MERDRWLEYLHGRHSPAVLRAWATSLAYFRFCRAGGGHAGDGDRLLLSLRTGTESDLLAVMSALGLSAVRLPDDNPQPVAGRAYSAADFAAFVPSMPRFPHLAQPGHVLIADQPAHVWSAAQVLIVSLSDQRNPYEVTDATVESAKRIERLLGPVASRVVDPPQDSHHCVCPRYYPEFWVS</sequence>